<feature type="transmembrane region" description="Helical" evidence="1">
    <location>
        <begin position="14"/>
        <end position="34"/>
    </location>
</feature>
<proteinExistence type="predicted"/>
<organism evidence="2 3">
    <name type="scientific">Micavibrio aeruginosavorus (strain ARL-13)</name>
    <dbReference type="NCBI Taxonomy" id="856793"/>
    <lineage>
        <taxon>Bacteria</taxon>
        <taxon>Pseudomonadati</taxon>
        <taxon>Bdellovibrionota</taxon>
        <taxon>Bdellovibrionia</taxon>
        <taxon>Bdellovibrionales</taxon>
        <taxon>Pseudobdellovibrionaceae</taxon>
        <taxon>Micavibrio</taxon>
    </lineage>
</organism>
<dbReference type="HOGENOM" id="CLU_410947_0_0_5"/>
<evidence type="ECO:0000256" key="1">
    <source>
        <dbReference type="SAM" id="Phobius"/>
    </source>
</evidence>
<feature type="transmembrane region" description="Helical" evidence="1">
    <location>
        <begin position="219"/>
        <end position="247"/>
    </location>
</feature>
<keyword evidence="3" id="KW-1185">Reference proteome</keyword>
<dbReference type="Proteomes" id="UP000009286">
    <property type="component" value="Chromosome"/>
</dbReference>
<feature type="transmembrane region" description="Helical" evidence="1">
    <location>
        <begin position="101"/>
        <end position="119"/>
    </location>
</feature>
<keyword evidence="1" id="KW-0472">Membrane</keyword>
<dbReference type="EMBL" id="CP002382">
    <property type="protein sequence ID" value="AEP09312.1"/>
    <property type="molecule type" value="Genomic_DNA"/>
</dbReference>
<feature type="transmembrane region" description="Helical" evidence="1">
    <location>
        <begin position="131"/>
        <end position="150"/>
    </location>
</feature>
<gene>
    <name evidence="2" type="ordered locus">MICA_981</name>
</gene>
<dbReference type="RefSeq" id="WP_014102535.1">
    <property type="nucleotide sequence ID" value="NC_016026.1"/>
</dbReference>
<evidence type="ECO:0000313" key="3">
    <source>
        <dbReference type="Proteomes" id="UP000009286"/>
    </source>
</evidence>
<protein>
    <submittedName>
        <fullName evidence="2">Putative membrane protein</fullName>
    </submittedName>
</protein>
<reference evidence="2 3" key="1">
    <citation type="journal article" date="2011" name="BMC Genomics">
        <title>Genomic insights into an obligate epibiotic bacterial predator: Micavibrio aeruginosavorus ARL-13.</title>
        <authorList>
            <person name="Wang Z."/>
            <person name="Kadouri D."/>
            <person name="Wu M."/>
        </authorList>
    </citation>
    <scope>NUCLEOTIDE SEQUENCE [LARGE SCALE GENOMIC DNA]</scope>
    <source>
        <strain evidence="2 3">ARL-13</strain>
    </source>
</reference>
<name>G2KLT3_MICAA</name>
<feature type="transmembrane region" description="Helical" evidence="1">
    <location>
        <begin position="156"/>
        <end position="176"/>
    </location>
</feature>
<sequence length="668" mass="75589">MAGRDYYSLKLKKFLPVALGGGVEGCWWLLFSLFCVAPSAFFKIFPFDACAIPADVLSLYDWDRSGWMVPDCVASHFIGISLIMMAIFTALSFILLRFFGYIGIAGLLGGVGLVDGTDGGRVKIKTALKFILYRPVMIGLGVVALFFLISGGVIDIYIFLKIMVLALFVGVCLGIYDTFSTNEATYIERVSGARFVLRYKGQKYWNEKARKMRRGWRRILNGSGFYFNALAYVFWLFVVAVMAFNLMREPLFLNTSKTQALYERPAPQWDDNMAVAMAGLVAPADVSDSYEYGRERSEFYLNTINKMKSMLRIKSYVDVHDDALLRHSLEREEREIASFDASGEVNLFCASNMHISKDPEKCPAGSADISEAIERNKILWDRFQKIPDYKVFGVLDGNYPWGLLISLSEVEAGHILSLQRQGMRDKAVKEWLRFVVAYDRMVRGTNNSIDKLSSFILFGIHINALESMLFNDPDIARDFGDDLVASLTLQNINEIGTGDLVAGDWAKQSILVYMLFGKSPAQNERMFRCIEQNSYFSSMPAAEFFAENDRKVCPDLGPEQGYDILSWAFSQSGFFMTNIFNVSLRDNQGDVIKFSHNLISKSDLARAAIYLLKNDVSADQVPNVLGTLKSERPILWDPEKHWIYVENSHETDPEPKLKFSLNLKRKVQ</sequence>
<keyword evidence="1" id="KW-0812">Transmembrane</keyword>
<dbReference type="OrthoDB" id="233768at2"/>
<dbReference type="KEGG" id="mai:MICA_981"/>
<feature type="transmembrane region" description="Helical" evidence="1">
    <location>
        <begin position="72"/>
        <end position="95"/>
    </location>
</feature>
<dbReference type="AlphaFoldDB" id="G2KLT3"/>
<dbReference type="STRING" id="856793.MICA_981"/>
<keyword evidence="1" id="KW-1133">Transmembrane helix</keyword>
<accession>G2KLT3</accession>
<evidence type="ECO:0000313" key="2">
    <source>
        <dbReference type="EMBL" id="AEP09312.1"/>
    </source>
</evidence>